<dbReference type="KEGG" id="sgm:GCM10017557_19780"/>
<dbReference type="Proteomes" id="UP000516444">
    <property type="component" value="Chromosome"/>
</dbReference>
<organism evidence="1 2">
    <name type="scientific">Streptomyces aurantiacus</name>
    <dbReference type="NCBI Taxonomy" id="47760"/>
    <lineage>
        <taxon>Bacteria</taxon>
        <taxon>Bacillati</taxon>
        <taxon>Actinomycetota</taxon>
        <taxon>Actinomycetes</taxon>
        <taxon>Kitasatosporales</taxon>
        <taxon>Streptomycetaceae</taxon>
        <taxon>Streptomyces</taxon>
        <taxon>Streptomyces aurantiacus group</taxon>
    </lineage>
</organism>
<dbReference type="AlphaFoldDB" id="A0A7G1NW39"/>
<name>A0A7G1NW39_9ACTN</name>
<evidence type="ECO:0000313" key="1">
    <source>
        <dbReference type="EMBL" id="BCL27119.1"/>
    </source>
</evidence>
<dbReference type="SUPFAM" id="SSF52540">
    <property type="entry name" value="P-loop containing nucleoside triphosphate hydrolases"/>
    <property type="match status" value="1"/>
</dbReference>
<dbReference type="Gene3D" id="3.40.50.300">
    <property type="entry name" value="P-loop containing nucleotide triphosphate hydrolases"/>
    <property type="match status" value="1"/>
</dbReference>
<accession>A0A7G1NW39</accession>
<gene>
    <name evidence="1" type="ORF">GCM10017557_19780</name>
</gene>
<dbReference type="InterPro" id="IPR027417">
    <property type="entry name" value="P-loop_NTPase"/>
</dbReference>
<reference evidence="1 2" key="1">
    <citation type="journal article" date="2014" name="Int. J. Syst. Evol. Microbiol.">
        <title>Complete genome sequence of Corynebacterium casei LMG S-19264T (=DSM 44701T), isolated from a smear-ripened cheese.</title>
        <authorList>
            <consortium name="US DOE Joint Genome Institute (JGI-PGF)"/>
            <person name="Walter F."/>
            <person name="Albersmeier A."/>
            <person name="Kalinowski J."/>
            <person name="Ruckert C."/>
        </authorList>
    </citation>
    <scope>NUCLEOTIDE SEQUENCE [LARGE SCALE GENOMIC DNA]</scope>
    <source>
        <strain evidence="1 2">JCM 4677</strain>
    </source>
</reference>
<keyword evidence="2" id="KW-1185">Reference proteome</keyword>
<dbReference type="RefSeq" id="WP_055507277.1">
    <property type="nucleotide sequence ID" value="NZ_AP023440.1"/>
</dbReference>
<dbReference type="InterPro" id="IPR043504">
    <property type="entry name" value="Peptidase_S1_PA_chymotrypsin"/>
</dbReference>
<dbReference type="EMBL" id="AP023440">
    <property type="protein sequence ID" value="BCL27119.1"/>
    <property type="molecule type" value="Genomic_DNA"/>
</dbReference>
<proteinExistence type="predicted"/>
<sequence>MHEDRVVEVWAHRSDGGWSCGSGYLVSTQLVLTAAHVIVASPAGNERWQDTLHEIPSSNDVRIRTRHIADPIGGEVVWRGTGSGLDMALVEITDERWRQKTIEPVRWGRATCQQGRVECAATGFPEVLLLPDQRREREQLSGQFSPTTGEKSGQYHVQVDNAPVRHMDGSSSWSGMSGAALFSSNLLIGVVIIDPDGFNGQRLVAVRIGVAFTDPEFVQLLVRHTGSSGHHRAETPALESAELVNLFAERPVLGRPHSPAMLLTPQVAAVRWFHRREEQVKNLLRWLESPEPFEAQLIVGPGGHGKTRLARELERRARADGWITGMVRAQTVERLPPESLARLSSCEARLLLIVDYAETRPEVIRELLERANTTEAPAVRLLMLARSPGQWWERLWGASSRLQEAVELNAVTVLSPLPPHEDQRLESFQDALADLAQALPQVRLLSATGWTAQDWTAAADRIATPDLSHPGYGSIMKVQLAALVALLQEGPRPASSTNVEMTHEDVLLLHEKNYWWTSAAALGLAEDTLCNAVTVATLLGAADIEEAVAVLARVPGLRDQDENQLRKVSEWLHTLYPVSDQPTRGASADRPPGVSMSAGQEWGALEPDRLGEYLVAVRLRDRPQVLDGPLAAATDLQLHRAFHVLARAGVDHDSARTLMRAQVTGQLARIGPVVLAVIMETEEPAYLIEVMEEAIARAADDAQTLASLADWFPVQAPAVPVLAEQVTRLERTVYQRLLAGGHTAVRENLAGALRRYAECLFALGRTNEALKIQSEAVALYRELSAEQQEEGSGGHA</sequence>
<evidence type="ECO:0000313" key="2">
    <source>
        <dbReference type="Proteomes" id="UP000516444"/>
    </source>
</evidence>
<dbReference type="SUPFAM" id="SSF50494">
    <property type="entry name" value="Trypsin-like serine proteases"/>
    <property type="match status" value="1"/>
</dbReference>
<dbReference type="InterPro" id="IPR009003">
    <property type="entry name" value="Peptidase_S1_PA"/>
</dbReference>
<dbReference type="Gene3D" id="2.40.10.10">
    <property type="entry name" value="Trypsin-like serine proteases"/>
    <property type="match status" value="2"/>
</dbReference>
<protein>
    <submittedName>
        <fullName evidence="1">Uncharacterized protein</fullName>
    </submittedName>
</protein>
<dbReference type="Pfam" id="PF13365">
    <property type="entry name" value="Trypsin_2"/>
    <property type="match status" value="1"/>
</dbReference>